<name>A0A9W7DIM6_AMBMO</name>
<organism evidence="1 2">
    <name type="scientific">Ambrosiozyma monospora</name>
    <name type="common">Yeast</name>
    <name type="synonym">Endomycopsis monosporus</name>
    <dbReference type="NCBI Taxonomy" id="43982"/>
    <lineage>
        <taxon>Eukaryota</taxon>
        <taxon>Fungi</taxon>
        <taxon>Dikarya</taxon>
        <taxon>Ascomycota</taxon>
        <taxon>Saccharomycotina</taxon>
        <taxon>Pichiomycetes</taxon>
        <taxon>Pichiales</taxon>
        <taxon>Pichiaceae</taxon>
        <taxon>Ambrosiozyma</taxon>
    </lineage>
</organism>
<evidence type="ECO:0000313" key="1">
    <source>
        <dbReference type="EMBL" id="GMG40624.1"/>
    </source>
</evidence>
<dbReference type="Proteomes" id="UP001165063">
    <property type="component" value="Unassembled WGS sequence"/>
</dbReference>
<comment type="caution">
    <text evidence="1">The sequence shown here is derived from an EMBL/GenBank/DDBJ whole genome shotgun (WGS) entry which is preliminary data.</text>
</comment>
<keyword evidence="2" id="KW-1185">Reference proteome</keyword>
<dbReference type="AlphaFoldDB" id="A0A9W7DIM6"/>
<sequence length="92" mass="10502">MKKLQHLQLKSQSMTSALVNALTSYSTSSTPIQGTSRNHPTLSLQHNDQLSHQQQIMKDEAIDAILMKVHVLIQYIMNNYSTIQLICHISRR</sequence>
<gene>
    <name evidence="1" type="ORF">Amon01_000635300</name>
</gene>
<protein>
    <submittedName>
        <fullName evidence="1">Unnamed protein product</fullName>
    </submittedName>
</protein>
<proteinExistence type="predicted"/>
<accession>A0A9W7DIM6</accession>
<dbReference type="EMBL" id="BSXU01003981">
    <property type="protein sequence ID" value="GMG40624.1"/>
    <property type="molecule type" value="Genomic_DNA"/>
</dbReference>
<evidence type="ECO:0000313" key="2">
    <source>
        <dbReference type="Proteomes" id="UP001165063"/>
    </source>
</evidence>
<reference evidence="1" key="1">
    <citation type="submission" date="2023-04" db="EMBL/GenBank/DDBJ databases">
        <title>Ambrosiozyma monospora NBRC 1965.</title>
        <authorList>
            <person name="Ichikawa N."/>
            <person name="Sato H."/>
            <person name="Tonouchi N."/>
        </authorList>
    </citation>
    <scope>NUCLEOTIDE SEQUENCE</scope>
    <source>
        <strain evidence="1">NBRC 1965</strain>
    </source>
</reference>